<evidence type="ECO:0000313" key="2">
    <source>
        <dbReference type="EMBL" id="KLJ09980.1"/>
    </source>
</evidence>
<comment type="caution">
    <text evidence="2">The sequence shown here is derived from an EMBL/GenBank/DDBJ whole genome shotgun (WGS) entry which is preliminary data.</text>
</comment>
<dbReference type="EMBL" id="LDEV01002196">
    <property type="protein sequence ID" value="KLJ09980.1"/>
    <property type="molecule type" value="Genomic_DNA"/>
</dbReference>
<dbReference type="AlphaFoldDB" id="A0A0H1BF39"/>
<gene>
    <name evidence="2" type="ORF">EMPG_14608</name>
</gene>
<dbReference type="Proteomes" id="UP000053573">
    <property type="component" value="Unassembled WGS sequence"/>
</dbReference>
<protein>
    <submittedName>
        <fullName evidence="2">Uncharacterized protein</fullName>
    </submittedName>
</protein>
<feature type="region of interest" description="Disordered" evidence="1">
    <location>
        <begin position="1"/>
        <end position="25"/>
    </location>
</feature>
<proteinExistence type="predicted"/>
<name>A0A0H1BF39_9EURO</name>
<evidence type="ECO:0000256" key="1">
    <source>
        <dbReference type="SAM" id="MobiDB-lite"/>
    </source>
</evidence>
<keyword evidence="3" id="KW-1185">Reference proteome</keyword>
<reference evidence="3" key="1">
    <citation type="journal article" date="2015" name="PLoS Genet.">
        <title>The dynamic genome and transcriptome of the human fungal pathogen Blastomyces and close relative Emmonsia.</title>
        <authorList>
            <person name="Munoz J.F."/>
            <person name="Gauthier G.M."/>
            <person name="Desjardins C.A."/>
            <person name="Gallo J.E."/>
            <person name="Holder J."/>
            <person name="Sullivan T.D."/>
            <person name="Marty A.J."/>
            <person name="Carmen J.C."/>
            <person name="Chen Z."/>
            <person name="Ding L."/>
            <person name="Gujja S."/>
            <person name="Magrini V."/>
            <person name="Misas E."/>
            <person name="Mitreva M."/>
            <person name="Priest M."/>
            <person name="Saif S."/>
            <person name="Whiston E.A."/>
            <person name="Young S."/>
            <person name="Zeng Q."/>
            <person name="Goldman W.E."/>
            <person name="Mardis E.R."/>
            <person name="Taylor J.W."/>
            <person name="McEwen J.G."/>
            <person name="Clay O.K."/>
            <person name="Klein B.S."/>
            <person name="Cuomo C.A."/>
        </authorList>
    </citation>
    <scope>NUCLEOTIDE SEQUENCE [LARGE SCALE GENOMIC DNA]</scope>
    <source>
        <strain evidence="3">UAMH 139</strain>
    </source>
</reference>
<evidence type="ECO:0000313" key="3">
    <source>
        <dbReference type="Proteomes" id="UP000053573"/>
    </source>
</evidence>
<organism evidence="2 3">
    <name type="scientific">Blastomyces silverae</name>
    <dbReference type="NCBI Taxonomy" id="2060906"/>
    <lineage>
        <taxon>Eukaryota</taxon>
        <taxon>Fungi</taxon>
        <taxon>Dikarya</taxon>
        <taxon>Ascomycota</taxon>
        <taxon>Pezizomycotina</taxon>
        <taxon>Eurotiomycetes</taxon>
        <taxon>Eurotiomycetidae</taxon>
        <taxon>Onygenales</taxon>
        <taxon>Ajellomycetaceae</taxon>
        <taxon>Blastomyces</taxon>
    </lineage>
</organism>
<accession>A0A0H1BF39</accession>
<sequence>MRMKSTNRPEGKGGLIRRGGKESPDAFRTWPICGINPWSRWRGLCRLGGRLIRLSF</sequence>